<evidence type="ECO:0000256" key="8">
    <source>
        <dbReference type="SAM" id="MobiDB-lite"/>
    </source>
</evidence>
<feature type="region of interest" description="Disordered" evidence="8">
    <location>
        <begin position="1081"/>
        <end position="1109"/>
    </location>
</feature>
<proteinExistence type="inferred from homology"/>
<dbReference type="PANTHER" id="PTHR21646">
    <property type="entry name" value="UBIQUITIN CARBOXYL-TERMINAL HYDROLASE"/>
    <property type="match status" value="1"/>
</dbReference>
<dbReference type="Gene3D" id="1.10.720.30">
    <property type="entry name" value="SAP domain"/>
    <property type="match status" value="1"/>
</dbReference>
<gene>
    <name evidence="10" type="ORF">PV04_08287</name>
</gene>
<evidence type="ECO:0000313" key="10">
    <source>
        <dbReference type="EMBL" id="KIW66082.1"/>
    </source>
</evidence>
<feature type="compositionally biased region" description="Low complexity" evidence="8">
    <location>
        <begin position="708"/>
        <end position="725"/>
    </location>
</feature>
<dbReference type="InterPro" id="IPR028889">
    <property type="entry name" value="USP"/>
</dbReference>
<dbReference type="GO" id="GO:0004843">
    <property type="term" value="F:cysteine-type deubiquitinase activity"/>
    <property type="evidence" value="ECO:0007669"/>
    <property type="project" value="UniProtKB-EC"/>
</dbReference>
<comment type="similarity">
    <text evidence="2">Belongs to the peptidase C19 family.</text>
</comment>
<protein>
    <recommendedName>
        <fullName evidence="3">ubiquitinyl hydrolase 1</fullName>
        <ecNumber evidence="3">3.4.19.12</ecNumber>
    </recommendedName>
</protein>
<dbReference type="SUPFAM" id="SSF54001">
    <property type="entry name" value="Cysteine proteinases"/>
    <property type="match status" value="1"/>
</dbReference>
<sequence>MANKKPSKVSKKGASASNANSKYWSSYSIDKLIQQCKSRQIPVPTQKLKRQEYIDKIEDNLAKFADKGPRDWNKLTVEDLKHECNLRNVDITGLKKQGLLEKLGGGNTKDGGTEPTGSRQTGPPASNGQQNQDTSAGNTDKDYDNWDYRTRLLPAWKTLGIKSRKAVDIIQALKDRDQKGSSQGGPGAPASDSSPGTPEQPAGNASKPAASRSPPGQSGGQQGAAAGGTPDSPMVSIGSDFHKESAPPDPNRPVETAAEALEAARSGEFSQSHGVGLSNPSHLCYRNVMMVMLLHCNRLLSWIENRHIPDLEEAGFILKSQLDKEERKKDHGAYTDVWCELLEFAHVYWGGDGSDQAKVDKAMRRLWRYLTSRSRQIETGEAPTEFNCPFRDASKEHDMPQLLEWLIDLSVNQLASYLTLQGFEPLQREEILNRNVKELMTIYHSVHYPCQQRPNAMHRKAKLDEGQLLRVEMPPERRSGGRRRVQQSLTLQQCLEHSSSFEFDPCSCVPKSTRENSDDSSEAEQTPKPATSKIWYTPEVLFVQLKRFRVRTTASGTVRFDQRGNVLFEKDSRRVEIPTELDLGRFLNTKGHPDDLSAKYSLVGIVSHQGTRDGGHYVASICRGDDWREFDDSTVKKTTLKAVMEQKRRFTPYVIMYERVTEGREQDSATTGTTESSSDDNESNDAKGNAGGGPSARRDGHGQGAGNTKGANDADGAGNASNRGNKLGPAGNNINNTNNGRKIQGANNPAGDEGLLRSSSLFETPYVQKMLGRVFNKLEKHLRKEARDEAVALHQQMLEEDYPVIQAAHNRDASNRDVLMDHFLRREADMLELQQEQDRHIDNLVSYATLLENDRSELIDIVSHADPAALITFKRKRQHEEINDDDDDVGIGGSPPSKRSKRSDGHSPVIDVAGGYRRSIYDVHGSASHLQSGDDGLDDADAELPDYVTSDEEALEKTDSQSAPMSESDETETEYGDEDFDWERDEAATQAHIAAVALESYRANRRQMVLEDAHLARERSVAQRAFADDYAAEHNIVRGQGPWSWMGPQHQRHFEAQLQVFLDDWEERALNEVDRETAELASKFPGAGEAVGPTPSPGYSPRSPRYPSSFSDVATEIKVSPSRRFYSIGKDSNSAVAGPSVSPGGRSPGPSSARTAAIKTSTRSSRGRIPTTPPGPLRHDGHHRRTGVKPATPTTPAEQDTWYTPPRSRHRTPRSFNPRFHPGFGRMNLARDVWPGMTLEKPPGAAPPADPW</sequence>
<dbReference type="InterPro" id="IPR036361">
    <property type="entry name" value="SAP_dom_sf"/>
</dbReference>
<feature type="compositionally biased region" description="Polar residues" evidence="8">
    <location>
        <begin position="1192"/>
        <end position="1202"/>
    </location>
</feature>
<dbReference type="EC" id="3.4.19.12" evidence="3"/>
<name>A0A0D2DVD6_9EURO</name>
<dbReference type="InterPro" id="IPR001394">
    <property type="entry name" value="Peptidase_C19_UCH"/>
</dbReference>
<dbReference type="CDD" id="cd02257">
    <property type="entry name" value="Peptidase_C19"/>
    <property type="match status" value="1"/>
</dbReference>
<reference evidence="10 11" key="1">
    <citation type="submission" date="2015-01" db="EMBL/GenBank/DDBJ databases">
        <title>The Genome Sequence of Capronia semiimmersa CBS27337.</title>
        <authorList>
            <consortium name="The Broad Institute Genomics Platform"/>
            <person name="Cuomo C."/>
            <person name="de Hoog S."/>
            <person name="Gorbushina A."/>
            <person name="Stielow B."/>
            <person name="Teixiera M."/>
            <person name="Abouelleil A."/>
            <person name="Chapman S.B."/>
            <person name="Priest M."/>
            <person name="Young S.K."/>
            <person name="Wortman J."/>
            <person name="Nusbaum C."/>
            <person name="Birren B."/>
        </authorList>
    </citation>
    <scope>NUCLEOTIDE SEQUENCE [LARGE SCALE GENOMIC DNA]</scope>
    <source>
        <strain evidence="10 11">CBS 27337</strain>
    </source>
</reference>
<dbReference type="PROSITE" id="PS00973">
    <property type="entry name" value="USP_2"/>
    <property type="match status" value="1"/>
</dbReference>
<feature type="domain" description="USP" evidence="9">
    <location>
        <begin position="275"/>
        <end position="660"/>
    </location>
</feature>
<evidence type="ECO:0000259" key="9">
    <source>
        <dbReference type="PROSITE" id="PS50235"/>
    </source>
</evidence>
<feature type="compositionally biased region" description="Acidic residues" evidence="8">
    <location>
        <begin position="967"/>
        <end position="977"/>
    </location>
</feature>
<feature type="region of interest" description="Disordered" evidence="8">
    <location>
        <begin position="465"/>
        <end position="485"/>
    </location>
</feature>
<keyword evidence="4" id="KW-0645">Protease</keyword>
<feature type="compositionally biased region" description="Low complexity" evidence="8">
    <location>
        <begin position="188"/>
        <end position="197"/>
    </location>
</feature>
<feature type="compositionally biased region" description="Basic and acidic residues" evidence="8">
    <location>
        <begin position="465"/>
        <end position="479"/>
    </location>
</feature>
<feature type="compositionally biased region" description="Polar residues" evidence="8">
    <location>
        <begin position="115"/>
        <end position="138"/>
    </location>
</feature>
<evidence type="ECO:0000256" key="5">
    <source>
        <dbReference type="ARBA" id="ARBA00022786"/>
    </source>
</evidence>
<dbReference type="InterPro" id="IPR038765">
    <property type="entry name" value="Papain-like_cys_pep_sf"/>
</dbReference>
<feature type="region of interest" description="Disordered" evidence="8">
    <location>
        <begin position="661"/>
        <end position="752"/>
    </location>
</feature>
<dbReference type="Gene3D" id="3.90.70.10">
    <property type="entry name" value="Cysteine proteinases"/>
    <property type="match status" value="1"/>
</dbReference>
<comment type="catalytic activity">
    <reaction evidence="1">
        <text>Thiol-dependent hydrolysis of ester, thioester, amide, peptide and isopeptide bonds formed by the C-terminal Gly of ubiquitin (a 76-residue protein attached to proteins as an intracellular targeting signal).</text>
        <dbReference type="EC" id="3.4.19.12"/>
    </reaction>
</comment>
<organism evidence="10 11">
    <name type="scientific">Phialophora macrospora</name>
    <dbReference type="NCBI Taxonomy" id="1851006"/>
    <lineage>
        <taxon>Eukaryota</taxon>
        <taxon>Fungi</taxon>
        <taxon>Dikarya</taxon>
        <taxon>Ascomycota</taxon>
        <taxon>Pezizomycotina</taxon>
        <taxon>Eurotiomycetes</taxon>
        <taxon>Chaetothyriomycetidae</taxon>
        <taxon>Chaetothyriales</taxon>
        <taxon>Herpotrichiellaceae</taxon>
        <taxon>Phialophora</taxon>
    </lineage>
</organism>
<evidence type="ECO:0000256" key="4">
    <source>
        <dbReference type="ARBA" id="ARBA00022670"/>
    </source>
</evidence>
<keyword evidence="5" id="KW-0833">Ubl conjugation pathway</keyword>
<dbReference type="PROSITE" id="PS50235">
    <property type="entry name" value="USP_3"/>
    <property type="match status" value="1"/>
</dbReference>
<dbReference type="AlphaFoldDB" id="A0A0D2DVD6"/>
<evidence type="ECO:0000256" key="7">
    <source>
        <dbReference type="ARBA" id="ARBA00022807"/>
    </source>
</evidence>
<dbReference type="PANTHER" id="PTHR21646:SF24">
    <property type="entry name" value="UBIQUITIN CARBOXYL-TERMINAL HYDROLASE"/>
    <property type="match status" value="1"/>
</dbReference>
<evidence type="ECO:0000256" key="6">
    <source>
        <dbReference type="ARBA" id="ARBA00022801"/>
    </source>
</evidence>
<dbReference type="GO" id="GO:0016579">
    <property type="term" value="P:protein deubiquitination"/>
    <property type="evidence" value="ECO:0007669"/>
    <property type="project" value="InterPro"/>
</dbReference>
<feature type="region of interest" description="Disordered" evidence="8">
    <location>
        <begin position="879"/>
        <end position="909"/>
    </location>
</feature>
<dbReference type="InterPro" id="IPR050185">
    <property type="entry name" value="Ub_carboxyl-term_hydrolase"/>
</dbReference>
<dbReference type="EMBL" id="KN846960">
    <property type="protein sequence ID" value="KIW66082.1"/>
    <property type="molecule type" value="Genomic_DNA"/>
</dbReference>
<dbReference type="HOGENOM" id="CLU_252010_0_0_1"/>
<evidence type="ECO:0000256" key="1">
    <source>
        <dbReference type="ARBA" id="ARBA00000707"/>
    </source>
</evidence>
<evidence type="ECO:0000313" key="11">
    <source>
        <dbReference type="Proteomes" id="UP000054266"/>
    </source>
</evidence>
<keyword evidence="7" id="KW-0788">Thiol protease</keyword>
<feature type="compositionally biased region" description="Low complexity" evidence="8">
    <location>
        <begin position="1097"/>
        <end position="1109"/>
    </location>
</feature>
<keyword evidence="6" id="KW-0378">Hydrolase</keyword>
<dbReference type="InterPro" id="IPR018200">
    <property type="entry name" value="USP_CS"/>
</dbReference>
<feature type="region of interest" description="Disordered" evidence="8">
    <location>
        <begin position="951"/>
        <end position="977"/>
    </location>
</feature>
<evidence type="ECO:0000256" key="3">
    <source>
        <dbReference type="ARBA" id="ARBA00012759"/>
    </source>
</evidence>
<dbReference type="GO" id="GO:0006508">
    <property type="term" value="P:proteolysis"/>
    <property type="evidence" value="ECO:0007669"/>
    <property type="project" value="UniProtKB-KW"/>
</dbReference>
<feature type="region of interest" description="Disordered" evidence="8">
    <location>
        <begin position="1130"/>
        <end position="1225"/>
    </location>
</feature>
<evidence type="ECO:0000256" key="2">
    <source>
        <dbReference type="ARBA" id="ARBA00009085"/>
    </source>
</evidence>
<accession>A0A0D2DVD6</accession>
<feature type="compositionally biased region" description="Low complexity" evidence="8">
    <location>
        <begin position="1136"/>
        <end position="1154"/>
    </location>
</feature>
<keyword evidence="11" id="KW-1185">Reference proteome</keyword>
<dbReference type="Pfam" id="PF00443">
    <property type="entry name" value="UCH"/>
    <property type="match status" value="1"/>
</dbReference>
<feature type="region of interest" description="Disordered" evidence="8">
    <location>
        <begin position="102"/>
        <end position="145"/>
    </location>
</feature>
<dbReference type="STRING" id="5601.A0A0D2DVD6"/>
<feature type="region of interest" description="Disordered" evidence="8">
    <location>
        <begin position="175"/>
        <end position="253"/>
    </location>
</feature>
<dbReference type="Proteomes" id="UP000054266">
    <property type="component" value="Unassembled WGS sequence"/>
</dbReference>
<feature type="compositionally biased region" description="Gly residues" evidence="8">
    <location>
        <begin position="217"/>
        <end position="226"/>
    </location>
</feature>